<dbReference type="PROSITE" id="PS00022">
    <property type="entry name" value="EGF_1"/>
    <property type="match status" value="1"/>
</dbReference>
<proteinExistence type="evidence at transcript level"/>
<evidence type="ECO:0000256" key="2">
    <source>
        <dbReference type="ARBA" id="ARBA00022525"/>
    </source>
</evidence>
<dbReference type="SUPFAM" id="SSF57196">
    <property type="entry name" value="EGF/Laminin"/>
    <property type="match status" value="1"/>
</dbReference>
<feature type="domain" description="EGF-like" evidence="7 8">
    <location>
        <begin position="37"/>
        <end position="48"/>
    </location>
</feature>
<accession>A0A1B1ACX1</accession>
<keyword evidence="3" id="KW-0245">EGF-like domain</keyword>
<keyword evidence="6" id="KW-0472">Membrane</keyword>
<evidence type="ECO:0000256" key="6">
    <source>
        <dbReference type="SAM" id="Phobius"/>
    </source>
</evidence>
<evidence type="ECO:0000256" key="1">
    <source>
        <dbReference type="ARBA" id="ARBA00004613"/>
    </source>
</evidence>
<keyword evidence="2" id="KW-0964">Secreted</keyword>
<evidence type="ECO:0000256" key="5">
    <source>
        <dbReference type="ARBA" id="ARBA00023157"/>
    </source>
</evidence>
<comment type="subcellular location">
    <subcellularLocation>
        <location evidence="1">Secreted</location>
    </subcellularLocation>
</comment>
<feature type="transmembrane region" description="Helical" evidence="6">
    <location>
        <begin position="68"/>
        <end position="94"/>
    </location>
</feature>
<dbReference type="PROSITE" id="PS01186">
    <property type="entry name" value="EGF_2"/>
    <property type="match status" value="1"/>
</dbReference>
<dbReference type="GO" id="GO:0007173">
    <property type="term" value="P:epidermal growth factor receptor signaling pathway"/>
    <property type="evidence" value="ECO:0007669"/>
    <property type="project" value="TreeGrafter"/>
</dbReference>
<dbReference type="GO" id="GO:0008284">
    <property type="term" value="P:positive regulation of cell population proliferation"/>
    <property type="evidence" value="ECO:0007669"/>
    <property type="project" value="TreeGrafter"/>
</dbReference>
<evidence type="ECO:0000313" key="9">
    <source>
        <dbReference type="EMBL" id="ANP44406.1"/>
    </source>
</evidence>
<sequence length="182" mass="21061">MITTFSSVTNCFDLTYCVHGVCTLRQLSRNSMPIRYCICSFPYSGNRCNHKNFSVFKPVQEEDTYSEIILLIISAILVLLIIIAILLIYCCILYRKNKHSYTNSVSQNHNSANVKENLPQKIHILCNETLVQSPMFNGIPATDKWRRNSYDDLINIAPLNDEFKNIKFPRKHSDITYSLSWN</sequence>
<reference evidence="9" key="1">
    <citation type="journal article" date="2016" name="Sci. Rep.">
        <title>Evolution of the EGFR pathway in Metazoa and its diversification in the planarian Schmidtea mediterranea.</title>
        <authorList>
            <person name="Barberan S."/>
            <person name="Martin-Duran J.M."/>
            <person name="Cebria F."/>
        </authorList>
    </citation>
    <scope>NUCLEOTIDE SEQUENCE</scope>
</reference>
<dbReference type="GO" id="GO:0005576">
    <property type="term" value="C:extracellular region"/>
    <property type="evidence" value="ECO:0007669"/>
    <property type="project" value="UniProtKB-SubCell"/>
</dbReference>
<dbReference type="InterPro" id="IPR000742">
    <property type="entry name" value="EGF"/>
</dbReference>
<name>A0A1B1ACX1_SCHMD</name>
<dbReference type="EMBL" id="KU850488">
    <property type="protein sequence ID" value="ANP44406.1"/>
    <property type="molecule type" value="mRNA"/>
</dbReference>
<dbReference type="GO" id="GO:0045840">
    <property type="term" value="P:positive regulation of mitotic nuclear division"/>
    <property type="evidence" value="ECO:0007669"/>
    <property type="project" value="TreeGrafter"/>
</dbReference>
<evidence type="ECO:0000259" key="8">
    <source>
        <dbReference type="PROSITE" id="PS01186"/>
    </source>
</evidence>
<keyword evidence="4" id="KW-0732">Signal</keyword>
<keyword evidence="6" id="KW-1133">Transmembrane helix</keyword>
<evidence type="ECO:0000256" key="4">
    <source>
        <dbReference type="ARBA" id="ARBA00022729"/>
    </source>
</evidence>
<dbReference type="AlphaFoldDB" id="A0A1B1ACX1"/>
<protein>
    <submittedName>
        <fullName evidence="9">Epidermal growth factor Smed-egf-1</fullName>
    </submittedName>
</protein>
<dbReference type="Gene3D" id="2.10.25.10">
    <property type="entry name" value="Laminin"/>
    <property type="match status" value="1"/>
</dbReference>
<dbReference type="PANTHER" id="PTHR10740">
    <property type="entry name" value="TRANSFORMING GROWTH FACTOR ALPHA"/>
    <property type="match status" value="1"/>
</dbReference>
<evidence type="ECO:0000259" key="7">
    <source>
        <dbReference type="PROSITE" id="PS00022"/>
    </source>
</evidence>
<dbReference type="PANTHER" id="PTHR10740:SF14">
    <property type="entry name" value="EGF-LIKE DOMAIN-CONTAINING PROTEIN"/>
    <property type="match status" value="1"/>
</dbReference>
<organism evidence="9">
    <name type="scientific">Schmidtea mediterranea</name>
    <name type="common">Freshwater planarian flatworm</name>
    <dbReference type="NCBI Taxonomy" id="79327"/>
    <lineage>
        <taxon>Eukaryota</taxon>
        <taxon>Metazoa</taxon>
        <taxon>Spiralia</taxon>
        <taxon>Lophotrochozoa</taxon>
        <taxon>Platyhelminthes</taxon>
        <taxon>Rhabditophora</taxon>
        <taxon>Seriata</taxon>
        <taxon>Tricladida</taxon>
        <taxon>Continenticola</taxon>
        <taxon>Geoplanoidea</taxon>
        <taxon>Dugesiidae</taxon>
        <taxon>Schmidtea</taxon>
    </lineage>
</organism>
<keyword evidence="5" id="KW-1015">Disulfide bond</keyword>
<evidence type="ECO:0000256" key="3">
    <source>
        <dbReference type="ARBA" id="ARBA00022536"/>
    </source>
</evidence>
<keyword evidence="6" id="KW-0812">Transmembrane</keyword>